<evidence type="ECO:0008006" key="4">
    <source>
        <dbReference type="Google" id="ProtNLM"/>
    </source>
</evidence>
<gene>
    <name evidence="2" type="ordered locus">Psesu_2293</name>
</gene>
<dbReference type="eggNOG" id="ENOG50332XI">
    <property type="taxonomic scope" value="Bacteria"/>
</dbReference>
<dbReference type="HOGENOM" id="CLU_1729533_0_0_6"/>
<sequence length="162" mass="17742">MRVPEDIHARVLELTRAIVDSYASADRKAAWELHAELREFCESTAAAGRDHPFLWETLADFTPDDRAAIELYKRALEQASLHGAATYEGSILLELAERHVTLGESALAYEYAVRADAVASGTDDLDLRRAISQFLLDNSVQDEEKPGSECNFPDAPPGPGAA</sequence>
<name>E6WVC8_PSEUU</name>
<reference evidence="2 3" key="1">
    <citation type="submission" date="2011-01" db="EMBL/GenBank/DDBJ databases">
        <title>Complete sequence of Pseudoxanthomonas suwonensis 11-1.</title>
        <authorList>
            <consortium name="US DOE Joint Genome Institute"/>
            <person name="Lucas S."/>
            <person name="Copeland A."/>
            <person name="Lapidus A."/>
            <person name="Cheng J.-F."/>
            <person name="Goodwin L."/>
            <person name="Pitluck S."/>
            <person name="Teshima H."/>
            <person name="Detter J.C."/>
            <person name="Han C."/>
            <person name="Tapia R."/>
            <person name="Land M."/>
            <person name="Hauser L."/>
            <person name="Kyrpides N."/>
            <person name="Ivanova N."/>
            <person name="Ovchinnikova G."/>
            <person name="Siebers A.K."/>
            <person name="Allgaier M."/>
            <person name="Thelen M.P."/>
            <person name="Hugenholtz P."/>
            <person name="Gladden J."/>
            <person name="Woyke T."/>
        </authorList>
    </citation>
    <scope>NUCLEOTIDE SEQUENCE [LARGE SCALE GENOMIC DNA]</scope>
    <source>
        <strain evidence="3">11-1</strain>
    </source>
</reference>
<accession>E6WVC8</accession>
<evidence type="ECO:0000256" key="1">
    <source>
        <dbReference type="SAM" id="MobiDB-lite"/>
    </source>
</evidence>
<proteinExistence type="predicted"/>
<evidence type="ECO:0000313" key="3">
    <source>
        <dbReference type="Proteomes" id="UP000008632"/>
    </source>
</evidence>
<organism evidence="2 3">
    <name type="scientific">Pseudoxanthomonas suwonensis (strain 11-1)</name>
    <dbReference type="NCBI Taxonomy" id="743721"/>
    <lineage>
        <taxon>Bacteria</taxon>
        <taxon>Pseudomonadati</taxon>
        <taxon>Pseudomonadota</taxon>
        <taxon>Gammaproteobacteria</taxon>
        <taxon>Lysobacterales</taxon>
        <taxon>Lysobacteraceae</taxon>
        <taxon>Pseudoxanthomonas</taxon>
    </lineage>
</organism>
<evidence type="ECO:0000313" key="2">
    <source>
        <dbReference type="EMBL" id="ADV28127.1"/>
    </source>
</evidence>
<feature type="region of interest" description="Disordered" evidence="1">
    <location>
        <begin position="141"/>
        <end position="162"/>
    </location>
</feature>
<keyword evidence="3" id="KW-1185">Reference proteome</keyword>
<dbReference type="RefSeq" id="WP_013535954.1">
    <property type="nucleotide sequence ID" value="NC_014924.1"/>
</dbReference>
<dbReference type="EMBL" id="CP002446">
    <property type="protein sequence ID" value="ADV28127.1"/>
    <property type="molecule type" value="Genomic_DNA"/>
</dbReference>
<dbReference type="OrthoDB" id="5738400at2"/>
<dbReference type="AlphaFoldDB" id="E6WVC8"/>
<protein>
    <recommendedName>
        <fullName evidence="4">Replicative DNA helicase</fullName>
    </recommendedName>
</protein>
<dbReference type="Proteomes" id="UP000008632">
    <property type="component" value="Chromosome"/>
</dbReference>
<dbReference type="KEGG" id="psu:Psesu_2293"/>